<gene>
    <name evidence="5" type="ORF">AV274_2076</name>
</gene>
<dbReference type="Gene3D" id="3.80.10.10">
    <property type="entry name" value="Ribonuclease Inhibitor"/>
    <property type="match status" value="3"/>
</dbReference>
<dbReference type="Proteomes" id="UP000078348">
    <property type="component" value="Unassembled WGS sequence"/>
</dbReference>
<feature type="region of interest" description="Disordered" evidence="4">
    <location>
        <begin position="512"/>
        <end position="536"/>
    </location>
</feature>
<dbReference type="SMART" id="SM00368">
    <property type="entry name" value="LRR_RI"/>
    <property type="match status" value="7"/>
</dbReference>
<dbReference type="OrthoDB" id="120976at2759"/>
<evidence type="ECO:0000256" key="1">
    <source>
        <dbReference type="ARBA" id="ARBA00022468"/>
    </source>
</evidence>
<keyword evidence="2" id="KW-0433">Leucine-rich repeat</keyword>
<evidence type="ECO:0000256" key="2">
    <source>
        <dbReference type="ARBA" id="ARBA00022614"/>
    </source>
</evidence>
<evidence type="ECO:0000256" key="4">
    <source>
        <dbReference type="SAM" id="MobiDB-lite"/>
    </source>
</evidence>
<dbReference type="InterPro" id="IPR032675">
    <property type="entry name" value="LRR_dom_sf"/>
</dbReference>
<protein>
    <submittedName>
        <fullName evidence="5">Leucine rich repeat protein</fullName>
    </submittedName>
</protein>
<dbReference type="PROSITE" id="PS51450">
    <property type="entry name" value="LRR"/>
    <property type="match status" value="1"/>
</dbReference>
<dbReference type="GO" id="GO:0031267">
    <property type="term" value="F:small GTPase binding"/>
    <property type="evidence" value="ECO:0007669"/>
    <property type="project" value="TreeGrafter"/>
</dbReference>
<dbReference type="GO" id="GO:0005634">
    <property type="term" value="C:nucleus"/>
    <property type="evidence" value="ECO:0007669"/>
    <property type="project" value="TreeGrafter"/>
</dbReference>
<keyword evidence="3" id="KW-0677">Repeat</keyword>
<dbReference type="STRING" id="478820.A0A196SGF0"/>
<keyword evidence="6" id="KW-1185">Reference proteome</keyword>
<accession>A0A196SGF0</accession>
<dbReference type="GO" id="GO:0005829">
    <property type="term" value="C:cytosol"/>
    <property type="evidence" value="ECO:0007669"/>
    <property type="project" value="TreeGrafter"/>
</dbReference>
<evidence type="ECO:0000313" key="5">
    <source>
        <dbReference type="EMBL" id="OAO16135.1"/>
    </source>
</evidence>
<dbReference type="AlphaFoldDB" id="A0A196SGF0"/>
<dbReference type="Pfam" id="PF13516">
    <property type="entry name" value="LRR_6"/>
    <property type="match status" value="6"/>
</dbReference>
<dbReference type="PANTHER" id="PTHR24113">
    <property type="entry name" value="RAN GTPASE-ACTIVATING PROTEIN 1"/>
    <property type="match status" value="1"/>
</dbReference>
<dbReference type="PANTHER" id="PTHR24113:SF12">
    <property type="entry name" value="RAN GTPASE-ACTIVATING PROTEIN 1"/>
    <property type="match status" value="1"/>
</dbReference>
<evidence type="ECO:0000256" key="3">
    <source>
        <dbReference type="ARBA" id="ARBA00022737"/>
    </source>
</evidence>
<dbReference type="InterPro" id="IPR001611">
    <property type="entry name" value="Leu-rich_rpt"/>
</dbReference>
<keyword evidence="1" id="KW-0343">GTPase activation</keyword>
<name>A0A196SGF0_BLAHN</name>
<evidence type="ECO:0000313" key="6">
    <source>
        <dbReference type="Proteomes" id="UP000078348"/>
    </source>
</evidence>
<dbReference type="GO" id="GO:0006913">
    <property type="term" value="P:nucleocytoplasmic transport"/>
    <property type="evidence" value="ECO:0007669"/>
    <property type="project" value="TreeGrafter"/>
</dbReference>
<proteinExistence type="predicted"/>
<organism evidence="5 6">
    <name type="scientific">Blastocystis sp. subtype 1 (strain ATCC 50177 / NandII)</name>
    <dbReference type="NCBI Taxonomy" id="478820"/>
    <lineage>
        <taxon>Eukaryota</taxon>
        <taxon>Sar</taxon>
        <taxon>Stramenopiles</taxon>
        <taxon>Bigyra</taxon>
        <taxon>Opalozoa</taxon>
        <taxon>Opalinata</taxon>
        <taxon>Blastocystidae</taxon>
        <taxon>Blastocystis</taxon>
    </lineage>
</organism>
<dbReference type="GO" id="GO:0005096">
    <property type="term" value="F:GTPase activator activity"/>
    <property type="evidence" value="ECO:0007669"/>
    <property type="project" value="UniProtKB-KW"/>
</dbReference>
<dbReference type="InterPro" id="IPR027038">
    <property type="entry name" value="RanGap"/>
</dbReference>
<comment type="caution">
    <text evidence="5">The sequence shown here is derived from an EMBL/GenBank/DDBJ whole genome shotgun (WGS) entry which is preliminary data.</text>
</comment>
<reference evidence="5 6" key="1">
    <citation type="submission" date="2016-05" db="EMBL/GenBank/DDBJ databases">
        <title>Nuclear genome of Blastocystis sp. subtype 1 NandII.</title>
        <authorList>
            <person name="Gentekaki E."/>
            <person name="Curtis B."/>
            <person name="Stairs C."/>
            <person name="Eme L."/>
            <person name="Herman E."/>
            <person name="Klimes V."/>
            <person name="Arias M.C."/>
            <person name="Elias M."/>
            <person name="Hilliou F."/>
            <person name="Klute M."/>
            <person name="Malik S.-B."/>
            <person name="Pightling A."/>
            <person name="Rachubinski R."/>
            <person name="Salas D."/>
            <person name="Schlacht A."/>
            <person name="Suga H."/>
            <person name="Archibald J."/>
            <person name="Ball S.G."/>
            <person name="Clark G."/>
            <person name="Dacks J."/>
            <person name="Van Der Giezen M."/>
            <person name="Tsaousis A."/>
            <person name="Roger A."/>
        </authorList>
    </citation>
    <scope>NUCLEOTIDE SEQUENCE [LARGE SCALE GENOMIC DNA]</scope>
    <source>
        <strain evidence="6">ATCC 50177 / NandII</strain>
    </source>
</reference>
<sequence>MYSSLFSQSVEYIGYSAVLLRRGIIGPSPTPCKSEGTTRVSIDVQRIRKTTTAFERKCQTSPLVRDLLCELFRGGILKNINMFHWIPREKDRSTELGEKTWTCICNAIQETPLIRLNSLCIPGNSIGDRGCRQLLKLGFDRCFSELRELNLASNRIGNTAVVELVRAMKDAKVCSCIEKLDVSNNGITQRGLFEQIKECEFSRLRELRVGGNALPMFSFLDVLSTHPLPTMQTLDLSKTRMAGEGMVGLALFLRHGVAPHLERLVLSSCNLGAKELAHLSYAIQDGCCASLQFLDLSNNNIKREGVELIRRMFCKQFLPNLCVLDLSDNSLGDQGIGEFGNGSDLHCMAQVKALDLSNNHITDEGASIIYLYIRNRQWRSLEHLYLDHNSFSKITLVHLLSLVDMNNHLQCIYLNEMVKQRSSPVATPSSPQFTAENSEESDTEYLKEIFGEPTQLIIPPCSLRRTSTEEDNNWTPVDAAMTPISGTVGLTMDSEVVSEANTTCSTVFTTNKVKKESPTGGLEPPTTRLRAWRSTD</sequence>
<dbReference type="EMBL" id="LXWW01000096">
    <property type="protein sequence ID" value="OAO16135.1"/>
    <property type="molecule type" value="Genomic_DNA"/>
</dbReference>
<dbReference type="SUPFAM" id="SSF52047">
    <property type="entry name" value="RNI-like"/>
    <property type="match status" value="1"/>
</dbReference>
<dbReference type="GO" id="GO:0048471">
    <property type="term" value="C:perinuclear region of cytoplasm"/>
    <property type="evidence" value="ECO:0007669"/>
    <property type="project" value="TreeGrafter"/>
</dbReference>